<feature type="domain" description="ABC3 transporter permease C-terminal" evidence="7">
    <location>
        <begin position="166"/>
        <end position="282"/>
    </location>
</feature>
<evidence type="ECO:0000313" key="9">
    <source>
        <dbReference type="Proteomes" id="UP000654108"/>
    </source>
</evidence>
<dbReference type="AlphaFoldDB" id="A0A927IS35"/>
<evidence type="ECO:0000256" key="6">
    <source>
        <dbReference type="SAM" id="Phobius"/>
    </source>
</evidence>
<keyword evidence="4 6" id="KW-1133">Transmembrane helix</keyword>
<evidence type="ECO:0000256" key="5">
    <source>
        <dbReference type="ARBA" id="ARBA00023136"/>
    </source>
</evidence>
<dbReference type="RefSeq" id="WP_191772521.1">
    <property type="nucleotide sequence ID" value="NZ_JACYFU010000001.1"/>
</dbReference>
<dbReference type="PANTHER" id="PTHR30287">
    <property type="entry name" value="MEMBRANE COMPONENT OF PREDICTED ABC SUPERFAMILY METABOLITE UPTAKE TRANSPORTER"/>
    <property type="match status" value="1"/>
</dbReference>
<keyword evidence="5 6" id="KW-0472">Membrane</keyword>
<protein>
    <submittedName>
        <fullName evidence="8">ABC transporter permease</fullName>
    </submittedName>
</protein>
<dbReference type="InterPro" id="IPR003838">
    <property type="entry name" value="ABC3_permease_C"/>
</dbReference>
<evidence type="ECO:0000256" key="4">
    <source>
        <dbReference type="ARBA" id="ARBA00022989"/>
    </source>
</evidence>
<organism evidence="8 9">
    <name type="scientific">Devosia oryzisoli</name>
    <dbReference type="NCBI Taxonomy" id="2774138"/>
    <lineage>
        <taxon>Bacteria</taxon>
        <taxon>Pseudomonadati</taxon>
        <taxon>Pseudomonadota</taxon>
        <taxon>Alphaproteobacteria</taxon>
        <taxon>Hyphomicrobiales</taxon>
        <taxon>Devosiaceae</taxon>
        <taxon>Devosia</taxon>
    </lineage>
</organism>
<feature type="transmembrane region" description="Helical" evidence="6">
    <location>
        <begin position="330"/>
        <end position="354"/>
    </location>
</feature>
<keyword evidence="3 6" id="KW-0812">Transmembrane</keyword>
<comment type="caution">
    <text evidence="8">The sequence shown here is derived from an EMBL/GenBank/DDBJ whole genome shotgun (WGS) entry which is preliminary data.</text>
</comment>
<proteinExistence type="predicted"/>
<reference evidence="8" key="1">
    <citation type="submission" date="2020-09" db="EMBL/GenBank/DDBJ databases">
        <title>Genome seq and assembly of Devosia sp.</title>
        <authorList>
            <person name="Chhetri G."/>
        </authorList>
    </citation>
    <scope>NUCLEOTIDE SEQUENCE</scope>
    <source>
        <strain evidence="8">PTR5</strain>
    </source>
</reference>
<accession>A0A927IS35</accession>
<keyword evidence="2" id="KW-1003">Cell membrane</keyword>
<evidence type="ECO:0000313" key="8">
    <source>
        <dbReference type="EMBL" id="MBD8064427.1"/>
    </source>
</evidence>
<dbReference type="Proteomes" id="UP000654108">
    <property type="component" value="Unassembled WGS sequence"/>
</dbReference>
<dbReference type="GO" id="GO:0005886">
    <property type="term" value="C:plasma membrane"/>
    <property type="evidence" value="ECO:0007669"/>
    <property type="project" value="UniProtKB-SubCell"/>
</dbReference>
<evidence type="ECO:0000256" key="2">
    <source>
        <dbReference type="ARBA" id="ARBA00022475"/>
    </source>
</evidence>
<dbReference type="PANTHER" id="PTHR30287:SF1">
    <property type="entry name" value="INNER MEMBRANE PROTEIN"/>
    <property type="match status" value="1"/>
</dbReference>
<comment type="subcellular location">
    <subcellularLocation>
        <location evidence="1">Cell membrane</location>
        <topology evidence="1">Multi-pass membrane protein</topology>
    </subcellularLocation>
</comment>
<evidence type="ECO:0000259" key="7">
    <source>
        <dbReference type="Pfam" id="PF02687"/>
    </source>
</evidence>
<feature type="transmembrane region" description="Helical" evidence="6">
    <location>
        <begin position="214"/>
        <end position="241"/>
    </location>
</feature>
<evidence type="ECO:0000256" key="3">
    <source>
        <dbReference type="ARBA" id="ARBA00022692"/>
    </source>
</evidence>
<feature type="transmembrane region" description="Helical" evidence="6">
    <location>
        <begin position="158"/>
        <end position="179"/>
    </location>
</feature>
<feature type="transmembrane region" description="Helical" evidence="6">
    <location>
        <begin position="253"/>
        <end position="274"/>
    </location>
</feature>
<keyword evidence="9" id="KW-1185">Reference proteome</keyword>
<dbReference type="InterPro" id="IPR038766">
    <property type="entry name" value="Membrane_comp_ABC_pdt"/>
</dbReference>
<evidence type="ECO:0000256" key="1">
    <source>
        <dbReference type="ARBA" id="ARBA00004651"/>
    </source>
</evidence>
<sequence length="448" mass="48212">MSLPDRPEVLNQLYLRSGRLPELGSGTEAVVSEVFAQARGLSPGSRLAVVMNGRLRNVTVTGIALSPEYIYAMTPGDIMPSEGRFGILWVPEALLAATYDLQGAFNTVSLKLVPGTSASSVIAAVDRLLAPYGGQGAYGRDQQTSHVFLDAELTQLRGMAAVLPPIFLLVAAFLVNMTLTRLIALEREQIGLLKALGYSSWAIAWHYIEFVLLISILGIAIGYAFGIWAGNALTVLYARYYSFPVLVFSRAPVLYVIAAAVTMGASVIGAIRAVRQAAWLPPAVAMVPPAPPAYRRVFKGLNPIRIQLPQRWIIVTRHLLHWPWRSAGSVMGMSLATAILVGSLWSIGAMNFMVDYTFNRTERQDATVTFLASRPAAALYEVSRLPGVMAAEPFAKIGVEVSRGHLGRRIGLAAYGAASEQTRRSGFSVQGILCSGCPFSTAEVTGPS</sequence>
<gene>
    <name evidence="8" type="ORF">IC608_02915</name>
</gene>
<dbReference type="EMBL" id="JACYFU010000001">
    <property type="protein sequence ID" value="MBD8064427.1"/>
    <property type="molecule type" value="Genomic_DNA"/>
</dbReference>
<name>A0A927IS35_9HYPH</name>
<dbReference type="Pfam" id="PF02687">
    <property type="entry name" value="FtsX"/>
    <property type="match status" value="1"/>
</dbReference>